<feature type="compositionally biased region" description="Low complexity" evidence="1">
    <location>
        <begin position="2334"/>
        <end position="2348"/>
    </location>
</feature>
<feature type="region of interest" description="Disordered" evidence="1">
    <location>
        <begin position="231"/>
        <end position="253"/>
    </location>
</feature>
<gene>
    <name evidence="3" type="ORF">CCAP1982_LOCUS19469</name>
</gene>
<reference evidence="4" key="1">
    <citation type="submission" date="2013-07" db="EMBL/GenBank/DDBJ databases">
        <authorList>
            <person name="Geib S."/>
        </authorList>
    </citation>
    <scope>NUCLEOTIDE SEQUENCE</scope>
</reference>
<dbReference type="InterPro" id="IPR032060">
    <property type="entry name" value="MGA_dom"/>
</dbReference>
<dbReference type="EMBL" id="GAMC01002685">
    <property type="protein sequence ID" value="JAC03871.1"/>
    <property type="molecule type" value="mRNA"/>
</dbReference>
<feature type="compositionally biased region" description="Polar residues" evidence="1">
    <location>
        <begin position="2505"/>
        <end position="2518"/>
    </location>
</feature>
<reference evidence="3" key="3">
    <citation type="submission" date="2020-11" db="EMBL/GenBank/DDBJ databases">
        <authorList>
            <person name="Whitehead M."/>
        </authorList>
    </citation>
    <scope>NUCLEOTIDE SEQUENCE</scope>
    <source>
        <strain evidence="3">EGII</strain>
    </source>
</reference>
<feature type="region of interest" description="Disordered" evidence="1">
    <location>
        <begin position="2334"/>
        <end position="2355"/>
    </location>
</feature>
<feature type="compositionally biased region" description="Polar residues" evidence="1">
    <location>
        <begin position="1689"/>
        <end position="1698"/>
    </location>
</feature>
<evidence type="ECO:0000259" key="2">
    <source>
        <dbReference type="Pfam" id="PF16059"/>
    </source>
</evidence>
<accession>W8BRC4</accession>
<feature type="domain" description="MGA conserved" evidence="2">
    <location>
        <begin position="843"/>
        <end position="887"/>
    </location>
</feature>
<sequence length="2641" mass="295978">MQLTEQQLKIIPKIQRKYNVSIGFLKSNLANIEKFLWYALSPRLVIKRIAIRKGNKPRIILNYYHLRRVLFDQADRKVIKTRRRNVQQWSRQMVAYLRRKYGIKERIEITTINDTLSGSNKAKDTMLNRANLAPDEVSKQMKEQLEILRSGKRIVPLMESEIILTEDNNQNNATNSKDCNNITPSEKEKTESIFQNTLETTPEKQIMGSVEARAEQPRHSYKTDRNIDVDNESVELPPSNKILETPSNSSTKSRVEMLQQCTNKTTSKSFSSNSNFLDMLVNKVRSKNTSTETCNNVKATTPQPPSVGIKTPEVNIDKAQDCNEQYTDSGEEFFGFDEAERLPGMMLTPLVPFSAQSKGNTNGAFISESLNEFMRENLLESSDCIAEGIKNSSGRKLRQATLDGLVTPDCVPPRIEMPLVPESLQKLRTVAERRQYLQKFNRNHKLSIINNEAAICRELQRKIRHRKSKSVSQQLLQAPNSQMPFTRQGWQAASFVTTEFNHYYYQTLDVNDGKEQERVRLTGVRGNNVVRNKQSYLSRVPSNQLSKRCNINTCSDAFIWRDLKPIKSEPDKKKLNKSPLPSVFKPCPLSHKPFQKPLDDETAPLLLAGGSMAVVRMPIVELEVFPALGKPLHEVAKRYLDYILPHCDITREWAEFSVSTLQDSAEYKKNYDLSNQTNDRLNCSNSTSASFTFPIPYLNDRSHILVRRVVDRSEKLDETFEATKSPVEDFSFRANIDESDNVMVECADVLSEMINSVAISCSENSFIKEDPDGLRIEKNVDQESIQEKSSGKLKDEKICNTKPSDESKLGGQTANSKKQNRLLLELRRLNATIIDAAVKSEKGTKPCAKEYCTFGCICQSLADDYPLRQHCGKSKCVIECTCKTPSQSRIMRLETDGRSITTEDAFMLRRQATARLARMEKEFTSTIVLTENETLLINESQYDKKRRCTKAPKRYEDFADNDEDYTGKTLATGSPNKTQNTALVAIEAPTDTSPNSGFLETTTELREPIYVNDNVLEQLKHCTIPLMRFEDTQNMAVWCMVHELYKCYCGGRAIEGKPLVIEKDNNTTTIHKETANLGNRQIGQSEEEYVVTSTKARYSFEKVEHAVEEEEEEDKLQEETVSIKKRLGKRKSTDRKSQGSAARYDSTDDESFENDQEDEFGDSYDSDFEAENSRSKRPKLLTNRQERRGRPSEQSFINKYFNTEADGCRRVVVIPRKTYLRINRKRRAEVEEFIAKNENKRTVLLLNEHILRSVYYHKHEVEKQRKEAALESVTINKKRKLQEKKISESEDNANKESIQQKIESAKTMTENNEDQPIVEITDEDSCHSSLSSLLSQSSSKLTIDTKLTNRRQHRKRNTARNNSIEEDVSKRDNSSVVEENSNPPVFVSTEKIKNTETIENSTQEKSTTDLTLCDDAQASVSTVSEDVTDFSSGTSECSAALSLNMPPSSSLSTTRLDFFKDVVRSMNSLVNKKMQDIGLALKRESKVIPAPNNEILCIIKWSNFLDAFVEGFVFIWQVKLADDQSFFAATISNMMPMVLNAVGVMNIAALPMQQVPLLGRMLLQRCRSPQTNDLAIVMQGRAKYWLVKGFLRADKSSACAKPTPKSHPLLTRKINVLSSLLAKQHIREMNKKAAQKQNEKLPENLEVEGAIAAPIKVTPQAATPIQQSLLKPKLLSSLPPVQNEQKQKLFNTNKSIQKPNIDATAEQKTSEIKTTLQNKVPPTKSSKGSSSAPNNNSTIVKTDKTNSKSGLTMLQELIENSQYKEIKSNISFRKVTAADISELYGLDITTEPHRWLVLDLYKDFSHIYVPDFQELVSLDRIQKVMAFSRQKQKIVKLQFFQNAAYDAFVTPNSERKIYFGPLKWNTPLPLLILLQSVDRKMMLRETYQQMHNIQGEQDGSTTAFCVERKNEEIHLEYELDESTANTKDAEGKLFQPVKTVQPNIAESDDDDCMIVEDNKPEMPFSQLIPLSQPNITVKPLSELQSQPNQSTLSRQLTNFTIQTNANSNRLQIIKGCATPTTTNHTSSKTNPEEVPTAQLQMLSNSTNTELLAGTQMPHPQVSKKLMQSSSVGHLTSAPTLLDKQATPILCSLPPNAVITGVTTAPQEAPYGSTIFISGVTSLDQTVSCSEQSPDMQTTIATNSNTIGALSNVRYLTPDVRVTATGESTSTESLPTPTLTTMSSSNAAIFSLPKTPQVNKMIDIPEILPLQTSADAENTHAAINRKSLPTEVKNVANGDWKRFLLDDCSKSSTIGSTTITKMPEKLEYTPEIYMPAGMPQIPINIEQDDFEPIASVVFKPIATTKTTENTQNNSMPNGTRKAACLTSTKVATANTTSTSSITPASQPASKTDNATTKAQVMTIPFRTMASAKEPIKSRNVTPTTIVSKPTIIPNVRKISNSSPSVSKGANMSVPKVIASNQSLVQQLKKPSQPLKPPTTQSFAPRLILPNKPRPVVSSPAVNTVSTASPKPLINIRAAIPIPQRTYSMAHRRSDSTPSGPNILGKKSSNVTLTKKASEASTTMLSRTGSVLTSKHNATVNINSKLTEQYGVFCSASNDNSPKFWAKRVVNAYLIKVPGVTSVVHCSDLESVGTYLNQHLMKQSPVMKSKLPIRWKFVPSDQLPVKMLTTNKDGSTVSTNKDS</sequence>
<dbReference type="OrthoDB" id="6119313at2759"/>
<feature type="region of interest" description="Disordered" evidence="1">
    <location>
        <begin position="1342"/>
        <end position="1383"/>
    </location>
</feature>
<organism evidence="4">
    <name type="scientific">Ceratitis capitata</name>
    <name type="common">Mediterranean fruit fly</name>
    <name type="synonym">Tephritis capitata</name>
    <dbReference type="NCBI Taxonomy" id="7213"/>
    <lineage>
        <taxon>Eukaryota</taxon>
        <taxon>Metazoa</taxon>
        <taxon>Ecdysozoa</taxon>
        <taxon>Arthropoda</taxon>
        <taxon>Hexapoda</taxon>
        <taxon>Insecta</taxon>
        <taxon>Pterygota</taxon>
        <taxon>Neoptera</taxon>
        <taxon>Endopterygota</taxon>
        <taxon>Diptera</taxon>
        <taxon>Brachycera</taxon>
        <taxon>Muscomorpha</taxon>
        <taxon>Tephritoidea</taxon>
        <taxon>Tephritidae</taxon>
        <taxon>Ceratitis</taxon>
        <taxon>Ceratitis</taxon>
    </lineage>
</organism>
<feature type="compositionally biased region" description="Basic residues" evidence="1">
    <location>
        <begin position="1348"/>
        <end position="1358"/>
    </location>
</feature>
<dbReference type="Proteomes" id="UP000606786">
    <property type="component" value="Unassembled WGS sequence"/>
</dbReference>
<evidence type="ECO:0000313" key="5">
    <source>
        <dbReference type="Proteomes" id="UP000606786"/>
    </source>
</evidence>
<evidence type="ECO:0000313" key="3">
    <source>
        <dbReference type="EMBL" id="CAD7011366.1"/>
    </source>
</evidence>
<feature type="region of interest" description="Disordered" evidence="1">
    <location>
        <begin position="1126"/>
        <end position="1194"/>
    </location>
</feature>
<reference evidence="4" key="2">
    <citation type="journal article" date="2014" name="BMC Genomics">
        <title>A genomic perspective to assessing quality of mass-reared SIT flies used in Mediterranean fruit fly (Ceratitis capitata) eradication in California.</title>
        <authorList>
            <person name="Calla B."/>
            <person name="Hall B."/>
            <person name="Hou S."/>
            <person name="Geib S.M."/>
        </authorList>
    </citation>
    <scope>NUCLEOTIDE SEQUENCE</scope>
</reference>
<evidence type="ECO:0000313" key="4">
    <source>
        <dbReference type="EMBL" id="JAC03871.1"/>
    </source>
</evidence>
<feature type="compositionally biased region" description="Polar residues" evidence="1">
    <location>
        <begin position="1712"/>
        <end position="1740"/>
    </location>
</feature>
<keyword evidence="5" id="KW-1185">Reference proteome</keyword>
<protein>
    <submittedName>
        <fullName evidence="3">(Mediterranean fruit fly) hypothetical protein</fullName>
    </submittedName>
</protein>
<dbReference type="Pfam" id="PF16059">
    <property type="entry name" value="MGA_dom"/>
    <property type="match status" value="1"/>
</dbReference>
<evidence type="ECO:0000256" key="1">
    <source>
        <dbReference type="SAM" id="MobiDB-lite"/>
    </source>
</evidence>
<name>W8BRC4_CERCA</name>
<proteinExistence type="evidence at transcript level"/>
<feature type="compositionally biased region" description="Acidic residues" evidence="1">
    <location>
        <begin position="1147"/>
        <end position="1170"/>
    </location>
</feature>
<feature type="region of interest" description="Disordered" evidence="1">
    <location>
        <begin position="1689"/>
        <end position="1744"/>
    </location>
</feature>
<feature type="compositionally biased region" description="Basic and acidic residues" evidence="1">
    <location>
        <begin position="777"/>
        <end position="808"/>
    </location>
</feature>
<feature type="region of interest" description="Disordered" evidence="1">
    <location>
        <begin position="777"/>
        <end position="816"/>
    </location>
</feature>
<dbReference type="EMBL" id="CAJHJT010000056">
    <property type="protein sequence ID" value="CAD7011366.1"/>
    <property type="molecule type" value="Genomic_DNA"/>
</dbReference>
<feature type="compositionally biased region" description="Polar residues" evidence="1">
    <location>
        <begin position="1374"/>
        <end position="1383"/>
    </location>
</feature>
<feature type="region of interest" description="Disordered" evidence="1">
    <location>
        <begin position="2489"/>
        <end position="2518"/>
    </location>
</feature>